<dbReference type="STRING" id="546874.SAMN04488544_1794"/>
<organism evidence="2 3">
    <name type="scientific">Microlunatus sagamiharensis</name>
    <dbReference type="NCBI Taxonomy" id="546874"/>
    <lineage>
        <taxon>Bacteria</taxon>
        <taxon>Bacillati</taxon>
        <taxon>Actinomycetota</taxon>
        <taxon>Actinomycetes</taxon>
        <taxon>Propionibacteriales</taxon>
        <taxon>Propionibacteriaceae</taxon>
        <taxon>Microlunatus</taxon>
    </lineage>
</organism>
<dbReference type="Gene3D" id="2.170.150.40">
    <property type="entry name" value="Domain of unknown function (DUF427)"/>
    <property type="match status" value="1"/>
</dbReference>
<reference evidence="3" key="1">
    <citation type="submission" date="2016-10" db="EMBL/GenBank/DDBJ databases">
        <authorList>
            <person name="Varghese N."/>
            <person name="Submissions S."/>
        </authorList>
    </citation>
    <scope>NUCLEOTIDE SEQUENCE [LARGE SCALE GENOMIC DNA]</scope>
    <source>
        <strain evidence="3">DSM 21743</strain>
    </source>
</reference>
<name>A0A1H2MEA4_9ACTN</name>
<keyword evidence="3" id="KW-1185">Reference proteome</keyword>
<dbReference type="InterPro" id="IPR007361">
    <property type="entry name" value="DUF427"/>
</dbReference>
<dbReference type="Pfam" id="PF04248">
    <property type="entry name" value="NTP_transf_9"/>
    <property type="match status" value="1"/>
</dbReference>
<dbReference type="InterPro" id="IPR038694">
    <property type="entry name" value="DUF427_sf"/>
</dbReference>
<accession>A0A1H2MEA4</accession>
<evidence type="ECO:0000313" key="2">
    <source>
        <dbReference type="EMBL" id="SDU90806.1"/>
    </source>
</evidence>
<feature type="domain" description="DUF427" evidence="1">
    <location>
        <begin position="33"/>
        <end position="124"/>
    </location>
</feature>
<gene>
    <name evidence="2" type="ORF">SAMN04488544_1794</name>
</gene>
<dbReference type="AlphaFoldDB" id="A0A1H2MEA4"/>
<dbReference type="OrthoDB" id="285364at2"/>
<dbReference type="EMBL" id="LT629799">
    <property type="protein sequence ID" value="SDU90806.1"/>
    <property type="molecule type" value="Genomic_DNA"/>
</dbReference>
<protein>
    <submittedName>
        <fullName evidence="2">Uncharacterized conserved protein, DUF427 family</fullName>
    </submittedName>
</protein>
<dbReference type="Proteomes" id="UP000198825">
    <property type="component" value="Chromosome I"/>
</dbReference>
<evidence type="ECO:0000259" key="1">
    <source>
        <dbReference type="Pfam" id="PF04248"/>
    </source>
</evidence>
<sequence length="166" mass="17892">MANHPVPEPVAPGQESVWDYPRPPLLRAVDELVTVVLGGVEVCETRESLQVLETSHPPTYYLPRSAFVAGSLREAGGSSFCEWKGEAAYLDVVGGGEVARRAAWYYPSPNGRYAALRDHVALYPGHMDYCLVDGERVQPQPGGFYGGWITSAVAGPFKGGPGSQGW</sequence>
<proteinExistence type="predicted"/>
<dbReference type="RefSeq" id="WP_091074125.1">
    <property type="nucleotide sequence ID" value="NZ_LT629799.1"/>
</dbReference>
<dbReference type="PANTHER" id="PTHR43058:SF1">
    <property type="entry name" value="DUF427 DOMAIN-CONTAINING PROTEIN"/>
    <property type="match status" value="1"/>
</dbReference>
<dbReference type="PANTHER" id="PTHR43058">
    <property type="entry name" value="SLR0655 PROTEIN"/>
    <property type="match status" value="1"/>
</dbReference>
<evidence type="ECO:0000313" key="3">
    <source>
        <dbReference type="Proteomes" id="UP000198825"/>
    </source>
</evidence>